<dbReference type="GO" id="GO:0046294">
    <property type="term" value="P:formaldehyde catabolic process"/>
    <property type="evidence" value="ECO:0007669"/>
    <property type="project" value="InterPro"/>
</dbReference>
<evidence type="ECO:0000256" key="3">
    <source>
        <dbReference type="ARBA" id="ARBA00022487"/>
    </source>
</evidence>
<evidence type="ECO:0000256" key="4">
    <source>
        <dbReference type="ARBA" id="ARBA00022801"/>
    </source>
</evidence>
<accession>A0A2W4ZKD9</accession>
<evidence type="ECO:0000256" key="2">
    <source>
        <dbReference type="ARBA" id="ARBA00012479"/>
    </source>
</evidence>
<reference evidence="9 10" key="1">
    <citation type="submission" date="2017-08" db="EMBL/GenBank/DDBJ databases">
        <title>Infants hospitalized years apart are colonized by the same room-sourced microbial strains.</title>
        <authorList>
            <person name="Brooks B."/>
            <person name="Olm M.R."/>
            <person name="Firek B.A."/>
            <person name="Baker R."/>
            <person name="Thomas B.C."/>
            <person name="Morowitz M.J."/>
            <person name="Banfield J.F."/>
        </authorList>
    </citation>
    <scope>NUCLEOTIDE SEQUENCE [LARGE SCALE GENOMIC DNA]</scope>
    <source>
        <strain evidence="9">S2_018_000_R2_104</strain>
    </source>
</reference>
<evidence type="ECO:0000256" key="5">
    <source>
        <dbReference type="ARBA" id="ARBA00047590"/>
    </source>
</evidence>
<dbReference type="AlphaFoldDB" id="A0A2W4ZKD9"/>
<feature type="active site" description="Charge relay system" evidence="7">
    <location>
        <position position="79"/>
    </location>
</feature>
<keyword evidence="4 8" id="KW-0378">Hydrolase</keyword>
<feature type="non-terminal residue" evidence="9">
    <location>
        <position position="1"/>
    </location>
</feature>
<dbReference type="PANTHER" id="PTHR10061:SF0">
    <property type="entry name" value="S-FORMYLGLUTATHIONE HYDROLASE"/>
    <property type="match status" value="1"/>
</dbReference>
<evidence type="ECO:0000256" key="1">
    <source>
        <dbReference type="ARBA" id="ARBA00005622"/>
    </source>
</evidence>
<evidence type="ECO:0000256" key="8">
    <source>
        <dbReference type="RuleBase" id="RU363068"/>
    </source>
</evidence>
<evidence type="ECO:0000313" key="9">
    <source>
        <dbReference type="EMBL" id="PZO82800.1"/>
    </source>
</evidence>
<protein>
    <recommendedName>
        <fullName evidence="2 6">S-formylglutathione hydrolase</fullName>
        <ecNumber evidence="2 6">3.1.2.12</ecNumber>
    </recommendedName>
</protein>
<dbReference type="Gene3D" id="3.40.50.1820">
    <property type="entry name" value="alpha/beta hydrolase"/>
    <property type="match status" value="1"/>
</dbReference>
<comment type="caution">
    <text evidence="9">The sequence shown here is derived from an EMBL/GenBank/DDBJ whole genome shotgun (WGS) entry which is preliminary data.</text>
</comment>
<dbReference type="SUPFAM" id="SSF53474">
    <property type="entry name" value="alpha/beta-Hydrolases"/>
    <property type="match status" value="1"/>
</dbReference>
<dbReference type="PANTHER" id="PTHR10061">
    <property type="entry name" value="S-FORMYLGLUTATHIONE HYDROLASE"/>
    <property type="match status" value="1"/>
</dbReference>
<keyword evidence="3 8" id="KW-0719">Serine esterase</keyword>
<organism evidence="9 10">
    <name type="scientific">Micavibrio aeruginosavorus</name>
    <dbReference type="NCBI Taxonomy" id="349221"/>
    <lineage>
        <taxon>Bacteria</taxon>
        <taxon>Pseudomonadati</taxon>
        <taxon>Bdellovibrionota</taxon>
        <taxon>Bdellovibrionia</taxon>
        <taxon>Bdellovibrionales</taxon>
        <taxon>Pseudobdellovibrionaceae</taxon>
        <taxon>Micavibrio</taxon>
    </lineage>
</organism>
<dbReference type="GO" id="GO:0018738">
    <property type="term" value="F:S-formylglutathione hydrolase activity"/>
    <property type="evidence" value="ECO:0007669"/>
    <property type="project" value="UniProtKB-UniRule"/>
</dbReference>
<evidence type="ECO:0000256" key="7">
    <source>
        <dbReference type="PIRSR" id="PIRSR614186-1"/>
    </source>
</evidence>
<proteinExistence type="inferred from homology"/>
<feature type="active site" description="Charge relay system" evidence="7">
    <location>
        <position position="158"/>
    </location>
</feature>
<comment type="similarity">
    <text evidence="1 8">Belongs to the esterase D family.</text>
</comment>
<dbReference type="InterPro" id="IPR014186">
    <property type="entry name" value="S-formylglutathione_hydrol"/>
</dbReference>
<dbReference type="EC" id="3.1.2.12" evidence="2 6"/>
<dbReference type="InterPro" id="IPR029058">
    <property type="entry name" value="AB_hydrolase_fold"/>
</dbReference>
<dbReference type="InterPro" id="IPR000801">
    <property type="entry name" value="Esterase-like"/>
</dbReference>
<sequence>AAELGIAIIAPDTSPRGDGVADEAGYDIGKGAGFYVDAVQEPWAKHYRMESYVTDELPALMRHAFPGLDTGRAGIFGHSMGGHGALTLFLRHKGLFKSVSAFSPICAPAQCPWGQKAFTAYIGKDQARWLSHDATALMEGYLDATSLPPILIDQGTADQFLNDQLKPEKFEAACGKAGAKLTLRMQNGYDHSYFFIQSFMDDHLNHHAAILAA</sequence>
<dbReference type="Proteomes" id="UP000249557">
    <property type="component" value="Unassembled WGS sequence"/>
</dbReference>
<evidence type="ECO:0000256" key="6">
    <source>
        <dbReference type="NCBIfam" id="TIGR02821"/>
    </source>
</evidence>
<name>A0A2W4ZKD9_9BACT</name>
<dbReference type="Pfam" id="PF00756">
    <property type="entry name" value="Esterase"/>
    <property type="match status" value="1"/>
</dbReference>
<evidence type="ECO:0000313" key="10">
    <source>
        <dbReference type="Proteomes" id="UP000249557"/>
    </source>
</evidence>
<comment type="function">
    <text evidence="8">Serine hydrolase involved in the detoxification of formaldehyde.</text>
</comment>
<dbReference type="EMBL" id="QFNK01000240">
    <property type="protein sequence ID" value="PZO82800.1"/>
    <property type="molecule type" value="Genomic_DNA"/>
</dbReference>
<feature type="active site" description="Charge relay system" evidence="7">
    <location>
        <position position="191"/>
    </location>
</feature>
<dbReference type="GO" id="GO:0005829">
    <property type="term" value="C:cytosol"/>
    <property type="evidence" value="ECO:0007669"/>
    <property type="project" value="TreeGrafter"/>
</dbReference>
<gene>
    <name evidence="9" type="primary">fghA</name>
    <name evidence="9" type="ORF">DI626_09710</name>
</gene>
<comment type="catalytic activity">
    <reaction evidence="5 8">
        <text>S-formylglutathione + H2O = formate + glutathione + H(+)</text>
        <dbReference type="Rhea" id="RHEA:14961"/>
        <dbReference type="ChEBI" id="CHEBI:15377"/>
        <dbReference type="ChEBI" id="CHEBI:15378"/>
        <dbReference type="ChEBI" id="CHEBI:15740"/>
        <dbReference type="ChEBI" id="CHEBI:57688"/>
        <dbReference type="ChEBI" id="CHEBI:57925"/>
        <dbReference type="EC" id="3.1.2.12"/>
    </reaction>
</comment>
<dbReference type="NCBIfam" id="TIGR02821">
    <property type="entry name" value="fghA_ester_D"/>
    <property type="match status" value="1"/>
</dbReference>
<dbReference type="GO" id="GO:0052689">
    <property type="term" value="F:carboxylic ester hydrolase activity"/>
    <property type="evidence" value="ECO:0007669"/>
    <property type="project" value="UniProtKB-KW"/>
</dbReference>